<keyword evidence="4" id="KW-1185">Reference proteome</keyword>
<feature type="domain" description="DUF4394" evidence="2">
    <location>
        <begin position="7"/>
        <end position="55"/>
    </location>
</feature>
<dbReference type="InterPro" id="IPR025507">
    <property type="entry name" value="DUF4394"/>
</dbReference>
<dbReference type="Pfam" id="PF14339">
    <property type="entry name" value="DUF4394"/>
    <property type="match status" value="1"/>
</dbReference>
<evidence type="ECO:0000313" key="3">
    <source>
        <dbReference type="EMBL" id="MBM9623934.1"/>
    </source>
</evidence>
<protein>
    <submittedName>
        <fullName evidence="3">DUF4394 domain-containing protein</fullName>
    </submittedName>
</protein>
<comment type="caution">
    <text evidence="3">The sequence shown here is derived from an EMBL/GenBank/DDBJ whole genome shotgun (WGS) entry which is preliminary data.</text>
</comment>
<dbReference type="Proteomes" id="UP000664109">
    <property type="component" value="Unassembled WGS sequence"/>
</dbReference>
<evidence type="ECO:0000313" key="4">
    <source>
        <dbReference type="Proteomes" id="UP000664109"/>
    </source>
</evidence>
<feature type="region of interest" description="Disordered" evidence="1">
    <location>
        <begin position="55"/>
        <end position="77"/>
    </location>
</feature>
<evidence type="ECO:0000259" key="2">
    <source>
        <dbReference type="Pfam" id="PF14339"/>
    </source>
</evidence>
<dbReference type="EMBL" id="JAFEJA010000002">
    <property type="protein sequence ID" value="MBM9623934.1"/>
    <property type="molecule type" value="Genomic_DNA"/>
</dbReference>
<name>A0ABS2V3A8_9ACTN</name>
<proteinExistence type="predicted"/>
<accession>A0ABS2V3A8</accession>
<reference evidence="3 4" key="1">
    <citation type="journal article" date="2016" name="Arch. Microbiol.">
        <title>Streptomyces zhihengii sp. nov., isolated from rhizospheric soil of Psammosilene tunicoides.</title>
        <authorList>
            <person name="Huang M.J."/>
            <person name="Fei J.J."/>
            <person name="Salam N."/>
            <person name="Kim C.J."/>
            <person name="Hozzein W.N."/>
            <person name="Xiao M."/>
            <person name="Huang H.Q."/>
            <person name="Li W.J."/>
        </authorList>
    </citation>
    <scope>NUCLEOTIDE SEQUENCE [LARGE SCALE GENOMIC DNA]</scope>
    <source>
        <strain evidence="3 4">YIM T102</strain>
    </source>
</reference>
<dbReference type="RefSeq" id="WP_205378544.1">
    <property type="nucleotide sequence ID" value="NZ_JAFEJA010000002.1"/>
</dbReference>
<organism evidence="3 4">
    <name type="scientific">Streptomyces zhihengii</name>
    <dbReference type="NCBI Taxonomy" id="1818004"/>
    <lineage>
        <taxon>Bacteria</taxon>
        <taxon>Bacillati</taxon>
        <taxon>Actinomycetota</taxon>
        <taxon>Actinomycetes</taxon>
        <taxon>Kitasatosporales</taxon>
        <taxon>Streptomycetaceae</taxon>
        <taxon>Streptomyces</taxon>
    </lineage>
</organism>
<evidence type="ECO:0000256" key="1">
    <source>
        <dbReference type="SAM" id="MobiDB-lite"/>
    </source>
</evidence>
<gene>
    <name evidence="3" type="ORF">JE024_35705</name>
</gene>
<sequence>MCTLDSCARAAKVCQLAIALAGRHFGVDLSPAANRLRAISDTGRNLRPTIDDTAARRRRRARCESGRTRPVPRRTEQSACLARVRPSAVRPLLITFTV</sequence>